<feature type="transmembrane region" description="Helical" evidence="2">
    <location>
        <begin position="38"/>
        <end position="63"/>
    </location>
</feature>
<dbReference type="Proteomes" id="UP001589611">
    <property type="component" value="Unassembled WGS sequence"/>
</dbReference>
<protein>
    <submittedName>
        <fullName evidence="3">Acyl-CoA synthetase</fullName>
    </submittedName>
</protein>
<feature type="region of interest" description="Disordered" evidence="1">
    <location>
        <begin position="208"/>
        <end position="239"/>
    </location>
</feature>
<feature type="transmembrane region" description="Helical" evidence="2">
    <location>
        <begin position="12"/>
        <end position="32"/>
    </location>
</feature>
<gene>
    <name evidence="3" type="ORF">ACFFPJ_01565</name>
</gene>
<evidence type="ECO:0000313" key="4">
    <source>
        <dbReference type="Proteomes" id="UP001589611"/>
    </source>
</evidence>
<sequence length="239" mass="24989">MTRTPAARTFDVRHVQLARAASAAIAAVMVTFSPDHSAAVGLSIFSGFVLVNALVLLVAAWLVYPSGQRWPAVLLGVLSVAAGMAGGVVPLRSVTTFFVLVIAWALTTGLVETIAGARSLREARRLQPPAEPARTESRDALVIGVLTLVLGLALLLVPAQYALQYRVEDANATFTLTGIILAVGIFGAYAAIVAVYLGIAGFSPRKRQPVTTESAEATAPATARPAEPTRTTNDERGVS</sequence>
<proteinExistence type="predicted"/>
<reference evidence="3 4" key="1">
    <citation type="submission" date="2024-09" db="EMBL/GenBank/DDBJ databases">
        <authorList>
            <person name="Sun Q."/>
            <person name="Mori K."/>
        </authorList>
    </citation>
    <scope>NUCLEOTIDE SEQUENCE [LARGE SCALE GENOMIC DNA]</scope>
    <source>
        <strain evidence="3 4">JCM 1342</strain>
    </source>
</reference>
<comment type="caution">
    <text evidence="3">The sequence shown here is derived from an EMBL/GenBank/DDBJ whole genome shotgun (WGS) entry which is preliminary data.</text>
</comment>
<feature type="transmembrane region" description="Helical" evidence="2">
    <location>
        <begin position="140"/>
        <end position="162"/>
    </location>
</feature>
<keyword evidence="2" id="KW-0472">Membrane</keyword>
<dbReference type="EMBL" id="JBHMBE010000001">
    <property type="protein sequence ID" value="MFB9644481.1"/>
    <property type="molecule type" value="Genomic_DNA"/>
</dbReference>
<feature type="transmembrane region" description="Helical" evidence="2">
    <location>
        <begin position="70"/>
        <end position="91"/>
    </location>
</feature>
<evidence type="ECO:0000256" key="2">
    <source>
        <dbReference type="SAM" id="Phobius"/>
    </source>
</evidence>
<evidence type="ECO:0000313" key="3">
    <source>
        <dbReference type="EMBL" id="MFB9644481.1"/>
    </source>
</evidence>
<feature type="transmembrane region" description="Helical" evidence="2">
    <location>
        <begin position="174"/>
        <end position="199"/>
    </location>
</feature>
<evidence type="ECO:0000256" key="1">
    <source>
        <dbReference type="SAM" id="MobiDB-lite"/>
    </source>
</evidence>
<keyword evidence="2" id="KW-0812">Transmembrane</keyword>
<feature type="transmembrane region" description="Helical" evidence="2">
    <location>
        <begin position="97"/>
        <end position="120"/>
    </location>
</feature>
<keyword evidence="4" id="KW-1185">Reference proteome</keyword>
<accession>A0ABV5SXQ9</accession>
<dbReference type="RefSeq" id="WP_344710985.1">
    <property type="nucleotide sequence ID" value="NZ_BAAAWH010000001.1"/>
</dbReference>
<feature type="compositionally biased region" description="Low complexity" evidence="1">
    <location>
        <begin position="211"/>
        <end position="231"/>
    </location>
</feature>
<organism evidence="3 4">
    <name type="scientific">Microbacterium terregens</name>
    <dbReference type="NCBI Taxonomy" id="69363"/>
    <lineage>
        <taxon>Bacteria</taxon>
        <taxon>Bacillati</taxon>
        <taxon>Actinomycetota</taxon>
        <taxon>Actinomycetes</taxon>
        <taxon>Micrococcales</taxon>
        <taxon>Microbacteriaceae</taxon>
        <taxon>Microbacterium</taxon>
    </lineage>
</organism>
<keyword evidence="2" id="KW-1133">Transmembrane helix</keyword>
<name>A0ABV5SXQ9_9MICO</name>